<evidence type="ECO:0000313" key="1">
    <source>
        <dbReference type="EMBL" id="AOW14498.1"/>
    </source>
</evidence>
<name>A0A162PBF4_9BURK</name>
<accession>A0A162PBF4</accession>
<reference evidence="2 3" key="1">
    <citation type="submission" date="2016-02" db="EMBL/GenBank/DDBJ databases">
        <title>Draft genome sequence of Hydrogenophaga sp. LPB0072.</title>
        <authorList>
            <person name="Shin S.-K."/>
            <person name="Yi H."/>
        </authorList>
    </citation>
    <scope>NUCLEOTIDE SEQUENCE [LARGE SCALE GENOMIC DNA]</scope>
    <source>
        <strain evidence="2 3">LPB0072</strain>
    </source>
</reference>
<dbReference type="KEGG" id="hyl:LPB072_18305"/>
<evidence type="ECO:0000313" key="3">
    <source>
        <dbReference type="Proteomes" id="UP000185657"/>
    </source>
</evidence>
<dbReference type="Proteomes" id="UP000185680">
    <property type="component" value="Chromosome"/>
</dbReference>
<dbReference type="AlphaFoldDB" id="A0A162PBF4"/>
<evidence type="ECO:0000313" key="2">
    <source>
        <dbReference type="EMBL" id="OAD43478.1"/>
    </source>
</evidence>
<evidence type="ECO:0000313" key="4">
    <source>
        <dbReference type="Proteomes" id="UP000185680"/>
    </source>
</evidence>
<organism evidence="1 4">
    <name type="scientific">Hydrogenophaga crassostreae</name>
    <dbReference type="NCBI Taxonomy" id="1763535"/>
    <lineage>
        <taxon>Bacteria</taxon>
        <taxon>Pseudomonadati</taxon>
        <taxon>Pseudomonadota</taxon>
        <taxon>Betaproteobacteria</taxon>
        <taxon>Burkholderiales</taxon>
        <taxon>Comamonadaceae</taxon>
        <taxon>Hydrogenophaga</taxon>
    </lineage>
</organism>
<gene>
    <name evidence="1" type="ORF">LPB072_18305</name>
    <name evidence="2" type="ORF">LPB72_02730</name>
</gene>
<dbReference type="EMBL" id="LVWD01000003">
    <property type="protein sequence ID" value="OAD43478.1"/>
    <property type="molecule type" value="Genomic_DNA"/>
</dbReference>
<reference evidence="1 4" key="2">
    <citation type="submission" date="2016-10" db="EMBL/GenBank/DDBJ databases">
        <title>Hydorgenophaga sp. LPB0072 isolated from gastropod.</title>
        <authorList>
            <person name="Kim E."/>
            <person name="Yi H."/>
        </authorList>
    </citation>
    <scope>NUCLEOTIDE SEQUENCE [LARGE SCALE GENOMIC DNA]</scope>
    <source>
        <strain evidence="1 4">LPB0072</strain>
    </source>
</reference>
<protein>
    <submittedName>
        <fullName evidence="1">Uncharacterized protein</fullName>
    </submittedName>
</protein>
<sequence length="103" mass="11577">MIQTRPQTYAGIDQEENHGMTMTGRSIRDAWVFGILPEGDGFAGKTAGDMQNLFERVHKAWDDFGQLPSRLPPELAERHARIHDEAIQRARANGWSAELGDDD</sequence>
<dbReference type="RefSeq" id="WP_066085277.1">
    <property type="nucleotide sequence ID" value="NZ_CP017476.1"/>
</dbReference>
<proteinExistence type="predicted"/>
<dbReference type="EMBL" id="CP017476">
    <property type="protein sequence ID" value="AOW14498.1"/>
    <property type="molecule type" value="Genomic_DNA"/>
</dbReference>
<dbReference type="Proteomes" id="UP000185657">
    <property type="component" value="Unassembled WGS sequence"/>
</dbReference>
<keyword evidence="3" id="KW-1185">Reference proteome</keyword>
<dbReference type="OrthoDB" id="9791200at2"/>
<dbReference type="STRING" id="1763535.LPB072_18305"/>